<gene>
    <name evidence="4" type="ORF">AB447_221135</name>
    <name evidence="5" type="ORF">P8828_17970</name>
</gene>
<keyword evidence="1 4" id="KW-0808">Transferase</keyword>
<evidence type="ECO:0000313" key="6">
    <source>
        <dbReference type="Proteomes" id="UP000036168"/>
    </source>
</evidence>
<comment type="caution">
    <text evidence="4">The sequence shown here is derived from an EMBL/GenBank/DDBJ whole genome shotgun (WGS) entry which is preliminary data.</text>
</comment>
<dbReference type="SUPFAM" id="SSF55729">
    <property type="entry name" value="Acyl-CoA N-acyltransferases (Nat)"/>
    <property type="match status" value="1"/>
</dbReference>
<organism evidence="4 6">
    <name type="scientific">Bacillus glycinifermentans</name>
    <dbReference type="NCBI Taxonomy" id="1664069"/>
    <lineage>
        <taxon>Bacteria</taxon>
        <taxon>Bacillati</taxon>
        <taxon>Bacillota</taxon>
        <taxon>Bacilli</taxon>
        <taxon>Bacillales</taxon>
        <taxon>Bacillaceae</taxon>
        <taxon>Bacillus</taxon>
    </lineage>
</organism>
<dbReference type="CDD" id="cd04301">
    <property type="entry name" value="NAT_SF"/>
    <property type="match status" value="1"/>
</dbReference>
<protein>
    <submittedName>
        <fullName evidence="4 5">Acetyltransferase</fullName>
    </submittedName>
</protein>
<keyword evidence="7" id="KW-1185">Reference proteome</keyword>
<dbReference type="EMBL" id="JARRTL010000019">
    <property type="protein sequence ID" value="MEC0486670.1"/>
    <property type="molecule type" value="Genomic_DNA"/>
</dbReference>
<dbReference type="Pfam" id="PF00583">
    <property type="entry name" value="Acetyltransf_1"/>
    <property type="match status" value="1"/>
</dbReference>
<reference evidence="5 7" key="3">
    <citation type="submission" date="2023-03" db="EMBL/GenBank/DDBJ databases">
        <title>Agriculturally important microbes genome sequencing.</title>
        <authorList>
            <person name="Dunlap C."/>
        </authorList>
    </citation>
    <scope>NUCLEOTIDE SEQUENCE [LARGE SCALE GENOMIC DNA]</scope>
    <source>
        <strain evidence="5 7">CBP-3203</strain>
    </source>
</reference>
<dbReference type="RefSeq" id="WP_048356378.1">
    <property type="nucleotide sequence ID" value="NZ_CP023481.1"/>
</dbReference>
<dbReference type="InterPro" id="IPR050680">
    <property type="entry name" value="YpeA/RimI_acetyltransf"/>
</dbReference>
<dbReference type="InterPro" id="IPR000182">
    <property type="entry name" value="GNAT_dom"/>
</dbReference>
<proteinExistence type="predicted"/>
<reference evidence="4" key="2">
    <citation type="submission" date="2015-10" db="EMBL/GenBank/DDBJ databases">
        <authorList>
            <person name="Gilbert D.G."/>
        </authorList>
    </citation>
    <scope>NUCLEOTIDE SEQUENCE</scope>
    <source>
        <strain evidence="4">GO-13</strain>
    </source>
</reference>
<evidence type="ECO:0000313" key="7">
    <source>
        <dbReference type="Proteomes" id="UP001341297"/>
    </source>
</evidence>
<dbReference type="InterPro" id="IPR016181">
    <property type="entry name" value="Acyl_CoA_acyltransferase"/>
</dbReference>
<dbReference type="Proteomes" id="UP001341297">
    <property type="component" value="Unassembled WGS sequence"/>
</dbReference>
<name>A0A0T6BN58_9BACI</name>
<dbReference type="Gene3D" id="3.40.630.30">
    <property type="match status" value="1"/>
</dbReference>
<feature type="domain" description="N-acetyltransferase" evidence="3">
    <location>
        <begin position="113"/>
        <end position="258"/>
    </location>
</feature>
<accession>A0A0T6BN58</accession>
<dbReference type="PROSITE" id="PS51186">
    <property type="entry name" value="GNAT"/>
    <property type="match status" value="1"/>
</dbReference>
<dbReference type="PANTHER" id="PTHR43420">
    <property type="entry name" value="ACETYLTRANSFERASE"/>
    <property type="match status" value="1"/>
</dbReference>
<sequence length="258" mass="29857">MKSIVQAEENYLLLTCTKKSEAFYDVFIDDQLPQMFANHFIQLQDDYPMEDLCSLLVRVPGILKRNYIHVKSSFGKSVPFSMKKALFDLGYVLDEELFYSIDLTEWQEDAGSGRIRWGTPTSLRDGCEVMQAYDALSINETFAKEKLRRKYPFYEKGIVQLFVCYSDDGTPIGCAELYADYRENVSKIEEVAILEPYQRKGYGTELLHEMLAESKRSGLGLSYLVTTGSDQAKRFYEKLGFRRAHRLTTIFKYLFSPM</sequence>
<dbReference type="OrthoDB" id="2463977at2"/>
<dbReference type="PANTHER" id="PTHR43420:SF12">
    <property type="entry name" value="N-ACETYLTRANSFERASE DOMAIN-CONTAINING PROTEIN"/>
    <property type="match status" value="1"/>
</dbReference>
<evidence type="ECO:0000259" key="3">
    <source>
        <dbReference type="PROSITE" id="PS51186"/>
    </source>
</evidence>
<reference evidence="4 6" key="1">
    <citation type="journal article" date="2015" name="Int. J. Syst. Evol. Microbiol.">
        <title>Bacillus glycinifermentans sp. nov., isolated from fermented soybean paste.</title>
        <authorList>
            <person name="Kim S.J."/>
            <person name="Dunlap C.A."/>
            <person name="Kwon S.W."/>
            <person name="Rooney A.P."/>
        </authorList>
    </citation>
    <scope>NUCLEOTIDE SEQUENCE [LARGE SCALE GENOMIC DNA]</scope>
    <source>
        <strain evidence="4 6">GO-13</strain>
    </source>
</reference>
<evidence type="ECO:0000256" key="2">
    <source>
        <dbReference type="ARBA" id="ARBA00023315"/>
    </source>
</evidence>
<dbReference type="STRING" id="1664069.BGLY_2554"/>
<dbReference type="GO" id="GO:0016747">
    <property type="term" value="F:acyltransferase activity, transferring groups other than amino-acyl groups"/>
    <property type="evidence" value="ECO:0007669"/>
    <property type="project" value="InterPro"/>
</dbReference>
<dbReference type="AlphaFoldDB" id="A0A0T6BN58"/>
<dbReference type="Proteomes" id="UP000036168">
    <property type="component" value="Unassembled WGS sequence"/>
</dbReference>
<dbReference type="EMBL" id="LECW02000024">
    <property type="protein sequence ID" value="KRT93061.1"/>
    <property type="molecule type" value="Genomic_DNA"/>
</dbReference>
<evidence type="ECO:0000256" key="1">
    <source>
        <dbReference type="ARBA" id="ARBA00022679"/>
    </source>
</evidence>
<evidence type="ECO:0000313" key="4">
    <source>
        <dbReference type="EMBL" id="KRT93061.1"/>
    </source>
</evidence>
<keyword evidence="2" id="KW-0012">Acyltransferase</keyword>
<evidence type="ECO:0000313" key="5">
    <source>
        <dbReference type="EMBL" id="MEC0486670.1"/>
    </source>
</evidence>